<organism evidence="2 3">
    <name type="scientific">Chenopodium quinoa</name>
    <name type="common">Quinoa</name>
    <dbReference type="NCBI Taxonomy" id="63459"/>
    <lineage>
        <taxon>Eukaryota</taxon>
        <taxon>Viridiplantae</taxon>
        <taxon>Streptophyta</taxon>
        <taxon>Embryophyta</taxon>
        <taxon>Tracheophyta</taxon>
        <taxon>Spermatophyta</taxon>
        <taxon>Magnoliopsida</taxon>
        <taxon>eudicotyledons</taxon>
        <taxon>Gunneridae</taxon>
        <taxon>Pentapetalae</taxon>
        <taxon>Caryophyllales</taxon>
        <taxon>Chenopodiaceae</taxon>
        <taxon>Chenopodioideae</taxon>
        <taxon>Atripliceae</taxon>
        <taxon>Chenopodium</taxon>
    </lineage>
</organism>
<dbReference type="Pfam" id="PF17919">
    <property type="entry name" value="RT_RNaseH_2"/>
    <property type="match status" value="1"/>
</dbReference>
<protein>
    <recommendedName>
        <fullName evidence="1">Reverse transcriptase/retrotransposon-derived protein RNase H-like domain-containing protein</fullName>
    </recommendedName>
</protein>
<dbReference type="EnsemblPlants" id="AUR62042240-RA">
    <property type="protein sequence ID" value="AUR62042240-RA:cds"/>
    <property type="gene ID" value="AUR62042240"/>
</dbReference>
<dbReference type="FunFam" id="3.10.20.370:FF:000001">
    <property type="entry name" value="Retrovirus-related Pol polyprotein from transposon 17.6-like protein"/>
    <property type="match status" value="1"/>
</dbReference>
<dbReference type="InterPro" id="IPR051320">
    <property type="entry name" value="Viral_Replic_Matur_Polypro"/>
</dbReference>
<reference evidence="2" key="1">
    <citation type="journal article" date="2017" name="Nature">
        <title>The genome of Chenopodium quinoa.</title>
        <authorList>
            <person name="Jarvis D.E."/>
            <person name="Ho Y.S."/>
            <person name="Lightfoot D.J."/>
            <person name="Schmoeckel S.M."/>
            <person name="Li B."/>
            <person name="Borm T.J.A."/>
            <person name="Ohyanagi H."/>
            <person name="Mineta K."/>
            <person name="Michell C.T."/>
            <person name="Saber N."/>
            <person name="Kharbatia N.M."/>
            <person name="Rupper R.R."/>
            <person name="Sharp A.R."/>
            <person name="Dally N."/>
            <person name="Boughton B.A."/>
            <person name="Woo Y.H."/>
            <person name="Gao G."/>
            <person name="Schijlen E.G.W.M."/>
            <person name="Guo X."/>
            <person name="Momin A.A."/>
            <person name="Negrao S."/>
            <person name="Al-Babili S."/>
            <person name="Gehring C."/>
            <person name="Roessner U."/>
            <person name="Jung C."/>
            <person name="Murphy K."/>
            <person name="Arold S.T."/>
            <person name="Gojobori T."/>
            <person name="van der Linden C.G."/>
            <person name="van Loo E.N."/>
            <person name="Jellen E.N."/>
            <person name="Maughan P.J."/>
            <person name="Tester M."/>
        </authorList>
    </citation>
    <scope>NUCLEOTIDE SEQUENCE [LARGE SCALE GENOMIC DNA]</scope>
    <source>
        <strain evidence="2">cv. PI 614886</strain>
    </source>
</reference>
<dbReference type="Gramene" id="AUR62042240-RA">
    <property type="protein sequence ID" value="AUR62042240-RA:cds"/>
    <property type="gene ID" value="AUR62042240"/>
</dbReference>
<dbReference type="CDD" id="cd00303">
    <property type="entry name" value="retropepsin_like"/>
    <property type="match status" value="1"/>
</dbReference>
<dbReference type="InterPro" id="IPR021109">
    <property type="entry name" value="Peptidase_aspartic_dom_sf"/>
</dbReference>
<name>A0A803N8Q7_CHEQI</name>
<evidence type="ECO:0000313" key="2">
    <source>
        <dbReference type="EnsemblPlants" id="AUR62042240-RA:cds"/>
    </source>
</evidence>
<accession>A0A803N8Q7</accession>
<dbReference type="SUPFAM" id="SSF56672">
    <property type="entry name" value="DNA/RNA polymerases"/>
    <property type="match status" value="1"/>
</dbReference>
<dbReference type="Pfam" id="PF13975">
    <property type="entry name" value="gag-asp_proteas"/>
    <property type="match status" value="1"/>
</dbReference>
<dbReference type="OMA" id="ELQGEWS"/>
<dbReference type="SUPFAM" id="SSF50630">
    <property type="entry name" value="Acid proteases"/>
    <property type="match status" value="1"/>
</dbReference>
<dbReference type="AlphaFoldDB" id="A0A803N8Q7"/>
<dbReference type="Proteomes" id="UP000596660">
    <property type="component" value="Unplaced"/>
</dbReference>
<dbReference type="InterPro" id="IPR041577">
    <property type="entry name" value="RT_RNaseH_2"/>
</dbReference>
<proteinExistence type="predicted"/>
<dbReference type="InterPro" id="IPR043502">
    <property type="entry name" value="DNA/RNA_pol_sf"/>
</dbReference>
<evidence type="ECO:0000259" key="1">
    <source>
        <dbReference type="Pfam" id="PF17919"/>
    </source>
</evidence>
<dbReference type="Gene3D" id="3.10.20.370">
    <property type="match status" value="1"/>
</dbReference>
<dbReference type="CDD" id="cd09274">
    <property type="entry name" value="RNase_HI_RT_Ty3"/>
    <property type="match status" value="1"/>
</dbReference>
<sequence>MYVEVLVNGRRGNAMIDTGATHNFISQGEARRLGLKPIQEGGSMKAVNSAAKPVHGVARNIPTKLGDWSGNLDFTVATMDDFNLVLGMDFLRASKAVPMPHLGSVLVAGQHPCLLKTCKMRKGSKGPLLSAMQLKKGLKRNEPTFLATLSVKEDEAPHEIPAALDKLLTEFEDLLPKELPKKDRRWEWSEKQQKAFQKLKDSVVREPVLALPNPNKPFEVETDASDFSLGGVLLQDGHPIAFESRKLNSTERKYAAQEKELLAIVHCLRGWRHYLLGSKFIVRTDNTAATHFLS</sequence>
<feature type="domain" description="Reverse transcriptase/retrotransposon-derived protein RNase H-like" evidence="1">
    <location>
        <begin position="188"/>
        <end position="282"/>
    </location>
</feature>
<reference evidence="2" key="2">
    <citation type="submission" date="2021-03" db="UniProtKB">
        <authorList>
            <consortium name="EnsemblPlants"/>
        </authorList>
    </citation>
    <scope>IDENTIFICATION</scope>
</reference>
<dbReference type="PANTHER" id="PTHR33064">
    <property type="entry name" value="POL PROTEIN"/>
    <property type="match status" value="1"/>
</dbReference>
<dbReference type="Gene3D" id="2.40.70.10">
    <property type="entry name" value="Acid Proteases"/>
    <property type="match status" value="1"/>
</dbReference>
<evidence type="ECO:0000313" key="3">
    <source>
        <dbReference type="Proteomes" id="UP000596660"/>
    </source>
</evidence>
<keyword evidence="3" id="KW-1185">Reference proteome</keyword>
<dbReference type="PANTHER" id="PTHR33064:SF40">
    <property type="entry name" value="REVERSE TRANSCRIPTASE_RETROTRANSPOSON-DERIVED PROTEIN RNASE H-LIKE DOMAIN-CONTAINING PROTEIN"/>
    <property type="match status" value="1"/>
</dbReference>